<name>A0A246RLI9_9ACTN</name>
<organism evidence="2 3">
    <name type="scientific">Micromonospora wenchangensis</name>
    <dbReference type="NCBI Taxonomy" id="1185415"/>
    <lineage>
        <taxon>Bacteria</taxon>
        <taxon>Bacillati</taxon>
        <taxon>Actinomycetota</taxon>
        <taxon>Actinomycetes</taxon>
        <taxon>Micromonosporales</taxon>
        <taxon>Micromonosporaceae</taxon>
        <taxon>Micromonospora</taxon>
    </lineage>
</organism>
<comment type="caution">
    <text evidence="2">The sequence shown here is derived from an EMBL/GenBank/DDBJ whole genome shotgun (WGS) entry which is preliminary data.</text>
</comment>
<dbReference type="RefSeq" id="WP_088645049.1">
    <property type="nucleotide sequence ID" value="NZ_MZMV01000029.1"/>
</dbReference>
<feature type="region of interest" description="Disordered" evidence="1">
    <location>
        <begin position="32"/>
        <end position="63"/>
    </location>
</feature>
<dbReference type="EMBL" id="MZMV01000029">
    <property type="protein sequence ID" value="OWV05430.1"/>
    <property type="molecule type" value="Genomic_DNA"/>
</dbReference>
<sequence>MSDLLTGPADAAAGLAVHGADAVASTAPAAVRAAPRARGGPVAPARRPGPVPPPYLTDRPAGPARLLDAIGRWRA</sequence>
<dbReference type="Proteomes" id="UP000197174">
    <property type="component" value="Unassembled WGS sequence"/>
</dbReference>
<protein>
    <submittedName>
        <fullName evidence="2">Uncharacterized protein</fullName>
    </submittedName>
</protein>
<gene>
    <name evidence="2" type="ORF">B5D80_18035</name>
</gene>
<dbReference type="AlphaFoldDB" id="A0A246RLI9"/>
<feature type="compositionally biased region" description="Low complexity" evidence="1">
    <location>
        <begin position="32"/>
        <end position="46"/>
    </location>
</feature>
<keyword evidence="3" id="KW-1185">Reference proteome</keyword>
<reference evidence="2 3" key="1">
    <citation type="submission" date="2017-03" db="EMBL/GenBank/DDBJ databases">
        <title>Whole genome sequence of Micromonospora wenchangensis, isolated from mangrove soil.</title>
        <authorList>
            <person name="Yang H."/>
        </authorList>
    </citation>
    <scope>NUCLEOTIDE SEQUENCE [LARGE SCALE GENOMIC DNA]</scope>
    <source>
        <strain evidence="2 3">CCTCC AA 2012002</strain>
    </source>
</reference>
<evidence type="ECO:0000313" key="2">
    <source>
        <dbReference type="EMBL" id="OWV05430.1"/>
    </source>
</evidence>
<evidence type="ECO:0000313" key="3">
    <source>
        <dbReference type="Proteomes" id="UP000197174"/>
    </source>
</evidence>
<accession>A0A246RLI9</accession>
<evidence type="ECO:0000256" key="1">
    <source>
        <dbReference type="SAM" id="MobiDB-lite"/>
    </source>
</evidence>
<proteinExistence type="predicted"/>